<dbReference type="AlphaFoldDB" id="A0A4P9ZJ37"/>
<sequence>MPLPSLKHPTDAGFDVTTRIDARFEPREVKRIPTGLHCTLPQGTYIRVADRSSLALRGFRVGGGVVDPGYIGEICIILSNESNRVQDLHQGDRVAQLVLEHFAVPEMIRVPQEDLIGDRGEDGFGSTGV</sequence>
<evidence type="ECO:0000256" key="4">
    <source>
        <dbReference type="ARBA" id="ARBA00022801"/>
    </source>
</evidence>
<dbReference type="NCBIfam" id="TIGR00576">
    <property type="entry name" value="dut"/>
    <property type="match status" value="1"/>
</dbReference>
<dbReference type="GO" id="GO:0004170">
    <property type="term" value="F:dUTP diphosphatase activity"/>
    <property type="evidence" value="ECO:0007669"/>
    <property type="project" value="UniProtKB-UniRule"/>
</dbReference>
<dbReference type="InterPro" id="IPR008181">
    <property type="entry name" value="dUTPase"/>
</dbReference>
<dbReference type="GO" id="GO:0046081">
    <property type="term" value="P:dUTP catabolic process"/>
    <property type="evidence" value="ECO:0007669"/>
    <property type="project" value="UniProtKB-UniRule"/>
</dbReference>
<comment type="catalytic activity">
    <reaction evidence="6">
        <text>dUTP + H2O = dUMP + diphosphate + H(+)</text>
        <dbReference type="Rhea" id="RHEA:10248"/>
        <dbReference type="ChEBI" id="CHEBI:15377"/>
        <dbReference type="ChEBI" id="CHEBI:15378"/>
        <dbReference type="ChEBI" id="CHEBI:33019"/>
        <dbReference type="ChEBI" id="CHEBI:61555"/>
        <dbReference type="ChEBI" id="CHEBI:246422"/>
        <dbReference type="EC" id="3.6.1.23"/>
    </reaction>
</comment>
<dbReference type="GO" id="GO:0000287">
    <property type="term" value="F:magnesium ion binding"/>
    <property type="evidence" value="ECO:0007669"/>
    <property type="project" value="UniProtKB-UniRule"/>
</dbReference>
<comment type="similarity">
    <text evidence="2 6">Belongs to the dUTPase family.</text>
</comment>
<reference evidence="9" key="1">
    <citation type="journal article" date="2018" name="Nat. Microbiol.">
        <title>Leveraging single-cell genomics to expand the fungal tree of life.</title>
        <authorList>
            <person name="Ahrendt S.R."/>
            <person name="Quandt C.A."/>
            <person name="Ciobanu D."/>
            <person name="Clum A."/>
            <person name="Salamov A."/>
            <person name="Andreopoulos B."/>
            <person name="Cheng J.F."/>
            <person name="Woyke T."/>
            <person name="Pelin A."/>
            <person name="Henrissat B."/>
            <person name="Reynolds N.K."/>
            <person name="Benny G.L."/>
            <person name="Smith M.E."/>
            <person name="James T.Y."/>
            <person name="Grigoriev I.V."/>
        </authorList>
    </citation>
    <scope>NUCLEOTIDE SEQUENCE [LARGE SCALE GENOMIC DNA]</scope>
    <source>
        <strain evidence="9">RSA 468</strain>
    </source>
</reference>
<evidence type="ECO:0000313" key="8">
    <source>
        <dbReference type="EMBL" id="RKP33224.1"/>
    </source>
</evidence>
<evidence type="ECO:0000256" key="2">
    <source>
        <dbReference type="ARBA" id="ARBA00006581"/>
    </source>
</evidence>
<name>A0A4P9ZJ37_9FUNG</name>
<comment type="function">
    <text evidence="6">Involved in nucleotide metabolism via production of dUMP, the immediate precursor of thymidine nucleotides, and decreases the intracellular concentration of dUTP so that uracil cannot be incorporated into DNA.</text>
</comment>
<dbReference type="STRING" id="215637.A0A4P9ZJ37"/>
<keyword evidence="5 6" id="KW-0546">Nucleotide metabolism</keyword>
<dbReference type="InterPro" id="IPR033704">
    <property type="entry name" value="dUTPase_trimeric"/>
</dbReference>
<dbReference type="EMBL" id="ML004175">
    <property type="protein sequence ID" value="RKP33224.1"/>
    <property type="molecule type" value="Genomic_DNA"/>
</dbReference>
<dbReference type="InterPro" id="IPR029054">
    <property type="entry name" value="dUTPase-like"/>
</dbReference>
<protein>
    <recommendedName>
        <fullName evidence="6">Deoxyuridine 5'-triphosphate nucleotidohydrolase</fullName>
        <shortName evidence="6">dUTPase</shortName>
        <ecNumber evidence="6">3.6.1.23</ecNumber>
    </recommendedName>
    <alternativeName>
        <fullName evidence="6">dUTP pyrophosphatase</fullName>
    </alternativeName>
</protein>
<evidence type="ECO:0000259" key="7">
    <source>
        <dbReference type="Pfam" id="PF00692"/>
    </source>
</evidence>
<dbReference type="PANTHER" id="PTHR11241:SF0">
    <property type="entry name" value="DEOXYURIDINE 5'-TRIPHOSPHATE NUCLEOTIDOHYDROLASE"/>
    <property type="match status" value="1"/>
</dbReference>
<evidence type="ECO:0000256" key="5">
    <source>
        <dbReference type="ARBA" id="ARBA00023080"/>
    </source>
</evidence>
<keyword evidence="6" id="KW-0460">Magnesium</keyword>
<dbReference type="PANTHER" id="PTHR11241">
    <property type="entry name" value="DEOXYURIDINE 5'-TRIPHOSPHATE NUCLEOTIDOHYDROLASE"/>
    <property type="match status" value="1"/>
</dbReference>
<evidence type="ECO:0000256" key="1">
    <source>
        <dbReference type="ARBA" id="ARBA00005142"/>
    </source>
</evidence>
<organism evidence="8 9">
    <name type="scientific">Dimargaris cristalligena</name>
    <dbReference type="NCBI Taxonomy" id="215637"/>
    <lineage>
        <taxon>Eukaryota</taxon>
        <taxon>Fungi</taxon>
        <taxon>Fungi incertae sedis</taxon>
        <taxon>Zoopagomycota</taxon>
        <taxon>Kickxellomycotina</taxon>
        <taxon>Dimargaritomycetes</taxon>
        <taxon>Dimargaritales</taxon>
        <taxon>Dimargaritaceae</taxon>
        <taxon>Dimargaris</taxon>
    </lineage>
</organism>
<proteinExistence type="inferred from homology"/>
<feature type="domain" description="dUTPase-like" evidence="7">
    <location>
        <begin position="2"/>
        <end position="128"/>
    </location>
</feature>
<dbReference type="CDD" id="cd07557">
    <property type="entry name" value="trimeric_dUTPase"/>
    <property type="match status" value="1"/>
</dbReference>
<dbReference type="Proteomes" id="UP000268162">
    <property type="component" value="Unassembled WGS sequence"/>
</dbReference>
<evidence type="ECO:0000313" key="9">
    <source>
        <dbReference type="Proteomes" id="UP000268162"/>
    </source>
</evidence>
<keyword evidence="6" id="KW-0479">Metal-binding</keyword>
<dbReference type="EC" id="3.6.1.23" evidence="6"/>
<dbReference type="InterPro" id="IPR036157">
    <property type="entry name" value="dUTPase-like_sf"/>
</dbReference>
<comment type="pathway">
    <text evidence="1 6">Pyrimidine metabolism; dUMP biosynthesis; dUMP from dCTP (dUTP route): step 2/2.</text>
</comment>
<dbReference type="Gene3D" id="2.70.40.10">
    <property type="match status" value="1"/>
</dbReference>
<comment type="subunit">
    <text evidence="3 6">Homotrimer.</text>
</comment>
<dbReference type="GO" id="GO:0006226">
    <property type="term" value="P:dUMP biosynthetic process"/>
    <property type="evidence" value="ECO:0007669"/>
    <property type="project" value="UniProtKB-UniRule"/>
</dbReference>
<gene>
    <name evidence="8" type="ORF">BJ085DRAFT_14737</name>
</gene>
<dbReference type="SUPFAM" id="SSF51283">
    <property type="entry name" value="dUTPase-like"/>
    <property type="match status" value="1"/>
</dbReference>
<evidence type="ECO:0000256" key="3">
    <source>
        <dbReference type="ARBA" id="ARBA00011233"/>
    </source>
</evidence>
<accession>A0A4P9ZJ37</accession>
<dbReference type="UniPathway" id="UPA00610">
    <property type="reaction ID" value="UER00666"/>
</dbReference>
<keyword evidence="4 6" id="KW-0378">Hydrolase</keyword>
<comment type="cofactor">
    <cofactor evidence="6">
        <name>Mg(2+)</name>
        <dbReference type="ChEBI" id="CHEBI:18420"/>
    </cofactor>
</comment>
<feature type="non-terminal residue" evidence="8">
    <location>
        <position position="129"/>
    </location>
</feature>
<keyword evidence="9" id="KW-1185">Reference proteome</keyword>
<dbReference type="Pfam" id="PF00692">
    <property type="entry name" value="dUTPase"/>
    <property type="match status" value="1"/>
</dbReference>
<evidence type="ECO:0000256" key="6">
    <source>
        <dbReference type="RuleBase" id="RU367024"/>
    </source>
</evidence>